<dbReference type="PROSITE" id="PS50110">
    <property type="entry name" value="RESPONSE_REGULATORY"/>
    <property type="match status" value="1"/>
</dbReference>
<dbReference type="EC" id="2.7.13.3" evidence="2"/>
<feature type="domain" description="Histidine kinase" evidence="7">
    <location>
        <begin position="875"/>
        <end position="971"/>
    </location>
</feature>
<organism evidence="11 12">
    <name type="scientific">Methanofollis fontis</name>
    <dbReference type="NCBI Taxonomy" id="2052832"/>
    <lineage>
        <taxon>Archaea</taxon>
        <taxon>Methanobacteriati</taxon>
        <taxon>Methanobacteriota</taxon>
        <taxon>Stenosarchaea group</taxon>
        <taxon>Methanomicrobia</taxon>
        <taxon>Methanomicrobiales</taxon>
        <taxon>Methanomicrobiaceae</taxon>
        <taxon>Methanofollis</taxon>
    </lineage>
</organism>
<accession>A0A483CLK0</accession>
<evidence type="ECO:0000256" key="4">
    <source>
        <dbReference type="ARBA" id="ARBA00022679"/>
    </source>
</evidence>
<feature type="domain" description="PAS" evidence="9">
    <location>
        <begin position="382"/>
        <end position="436"/>
    </location>
</feature>
<proteinExistence type="predicted"/>
<dbReference type="GO" id="GO:0006355">
    <property type="term" value="P:regulation of DNA-templated transcription"/>
    <property type="evidence" value="ECO:0007669"/>
    <property type="project" value="InterPro"/>
</dbReference>
<dbReference type="SMART" id="SM00448">
    <property type="entry name" value="REC"/>
    <property type="match status" value="1"/>
</dbReference>
<keyword evidence="12" id="KW-1185">Reference proteome</keyword>
<dbReference type="SMART" id="SM00387">
    <property type="entry name" value="HATPase_c"/>
    <property type="match status" value="1"/>
</dbReference>
<feature type="domain" description="PAC" evidence="10">
    <location>
        <begin position="704"/>
        <end position="754"/>
    </location>
</feature>
<evidence type="ECO:0000259" key="9">
    <source>
        <dbReference type="PROSITE" id="PS50112"/>
    </source>
</evidence>
<evidence type="ECO:0000256" key="5">
    <source>
        <dbReference type="ARBA" id="ARBA00022777"/>
    </source>
</evidence>
<feature type="domain" description="Response regulatory" evidence="8">
    <location>
        <begin position="3"/>
        <end position="118"/>
    </location>
</feature>
<dbReference type="Pfam" id="PF00989">
    <property type="entry name" value="PAS"/>
    <property type="match status" value="2"/>
</dbReference>
<dbReference type="Gene3D" id="3.40.50.2300">
    <property type="match status" value="1"/>
</dbReference>
<feature type="domain" description="PAS" evidence="9">
    <location>
        <begin position="258"/>
        <end position="324"/>
    </location>
</feature>
<dbReference type="OrthoDB" id="8127at2157"/>
<dbReference type="SMART" id="SM00086">
    <property type="entry name" value="PAC"/>
    <property type="match status" value="4"/>
</dbReference>
<dbReference type="SMART" id="SM00091">
    <property type="entry name" value="PAS"/>
    <property type="match status" value="5"/>
</dbReference>
<dbReference type="InterPro" id="IPR005467">
    <property type="entry name" value="His_kinase_dom"/>
</dbReference>
<evidence type="ECO:0000259" key="10">
    <source>
        <dbReference type="PROSITE" id="PS50113"/>
    </source>
</evidence>
<comment type="catalytic activity">
    <reaction evidence="1">
        <text>ATP + protein L-histidine = ADP + protein N-phospho-L-histidine.</text>
        <dbReference type="EC" id="2.7.13.3"/>
    </reaction>
</comment>
<evidence type="ECO:0000256" key="6">
    <source>
        <dbReference type="PROSITE-ProRule" id="PRU00169"/>
    </source>
</evidence>
<sequence>MISLLCVDDEPEMLNIIRLLLEEDDAFTIDTAGTVAGALQMLAGGRYDAIVADYDMAESTGVLLLREIRAQGSTIPFILFTGKGHEKVAIEALNSGADFYVEKGGDPAAWLTDLSHKVRVAVERNRIMDALKEREEVFRAISETTAAMIWIHQNDRIRYANPAAERLIGYSTDQLAAMDMWDLVHPDDRNAMKAYAQGRVRGELPPSRSLMRVITAEGAERTLDISADTCIIEGEPAVIVTSTDITDLLLAKEALKSSEENYRLIFSSLIDVYFRITTMGMVEVASPSCERILGWKPEEIVSRDAGFLFFSEEEAQKILTEVLETSGVHDREMCFRTKGGRLITLSINARFVPEADGEGGHIEGTLRDITDRKQAEGALRKSEATLAATFETVHDGIIAIDAHGEVVTCNRKFREMWRLSGDELTEKAVREQIADLAIDPRAFQDYVGTRGKHPGGKCRGILTLKDRRVLEYRVGFHAGENDTGGQVWSFRDITQEWRAAESLREREEFFSTLMDALIDGALILDMDGIILYANNAACDLADIESVDEAIGRSVLDFVHPTSAQEVFRDVMKARGGRENYLAEYSVITTTGEERVVEAIGRTILYRGDRIIVVSIRDITQRKQAEEEAAEKDLLNRQLIEGLPEYIIVISTEGEIVFANPASGSALAPDGGDLTGMQISALVAPSSVESFKEQVKGAQDGATGKTIEIILYAYGNSPLPVMMRAAPIIYQNRDAVLLVFTDITERQIMEKELEYHAAELKRFSESLSHTNDKLRIMSSITRHDILNQLTVLLGYVEIAEEEAEAGPITDYLRLMKNAAENIREQIEFTRDYQDIGVGKPQWIDIQRTIIPLRAEGVTITSTIEGIEVYADPLFGKVFNNLLDNSIRHGGTVRQITVSWDQDDGYGRIIWQDDGRGVPDAQKEQIFKRGVGNHTGLGLFLSREICSITGMQIIETGTEGEGARFEIHVQRDGWRTTPAEAHEIADQGARQF</sequence>
<feature type="domain" description="PAC" evidence="10">
    <location>
        <begin position="329"/>
        <end position="381"/>
    </location>
</feature>
<feature type="domain" description="PAS" evidence="9">
    <location>
        <begin position="636"/>
        <end position="701"/>
    </location>
</feature>
<dbReference type="InterPro" id="IPR013767">
    <property type="entry name" value="PAS_fold"/>
</dbReference>
<feature type="domain" description="PAS" evidence="9">
    <location>
        <begin position="133"/>
        <end position="203"/>
    </location>
</feature>
<keyword evidence="3 6" id="KW-0597">Phosphoprotein</keyword>
<dbReference type="InterPro" id="IPR000700">
    <property type="entry name" value="PAS-assoc_C"/>
</dbReference>
<dbReference type="CDD" id="cd00130">
    <property type="entry name" value="PAS"/>
    <property type="match status" value="4"/>
</dbReference>
<keyword evidence="4" id="KW-0808">Transferase</keyword>
<feature type="domain" description="PAS" evidence="9">
    <location>
        <begin position="506"/>
        <end position="577"/>
    </location>
</feature>
<dbReference type="Pfam" id="PF13426">
    <property type="entry name" value="PAS_9"/>
    <property type="match status" value="2"/>
</dbReference>
<dbReference type="EMBL" id="PGCL01000008">
    <property type="protein sequence ID" value="TAJ43344.1"/>
    <property type="molecule type" value="Genomic_DNA"/>
</dbReference>
<dbReference type="Gene3D" id="3.30.565.10">
    <property type="entry name" value="Histidine kinase-like ATPase, C-terminal domain"/>
    <property type="match status" value="1"/>
</dbReference>
<dbReference type="PROSITE" id="PS50109">
    <property type="entry name" value="HIS_KIN"/>
    <property type="match status" value="1"/>
</dbReference>
<evidence type="ECO:0000256" key="2">
    <source>
        <dbReference type="ARBA" id="ARBA00012438"/>
    </source>
</evidence>
<dbReference type="PANTHER" id="PTHR43304:SF1">
    <property type="entry name" value="PAC DOMAIN-CONTAINING PROTEIN"/>
    <property type="match status" value="1"/>
</dbReference>
<evidence type="ECO:0000313" key="11">
    <source>
        <dbReference type="EMBL" id="TAJ43344.1"/>
    </source>
</evidence>
<dbReference type="Gene3D" id="3.30.450.20">
    <property type="entry name" value="PAS domain"/>
    <property type="match status" value="5"/>
</dbReference>
<dbReference type="SUPFAM" id="SSF52172">
    <property type="entry name" value="CheY-like"/>
    <property type="match status" value="1"/>
</dbReference>
<gene>
    <name evidence="11" type="ORF">CUJ86_11375</name>
</gene>
<dbReference type="GO" id="GO:0004673">
    <property type="term" value="F:protein histidine kinase activity"/>
    <property type="evidence" value="ECO:0007669"/>
    <property type="project" value="UniProtKB-EC"/>
</dbReference>
<feature type="modified residue" description="4-aspartylphosphate" evidence="6">
    <location>
        <position position="53"/>
    </location>
</feature>
<evidence type="ECO:0000259" key="8">
    <source>
        <dbReference type="PROSITE" id="PS50110"/>
    </source>
</evidence>
<dbReference type="RefSeq" id="WP_130647693.1">
    <property type="nucleotide sequence ID" value="NZ_PGCL01000008.1"/>
</dbReference>
<dbReference type="InterPro" id="IPR035965">
    <property type="entry name" value="PAS-like_dom_sf"/>
</dbReference>
<dbReference type="InterPro" id="IPR000014">
    <property type="entry name" value="PAS"/>
</dbReference>
<evidence type="ECO:0000259" key="7">
    <source>
        <dbReference type="PROSITE" id="PS50109"/>
    </source>
</evidence>
<evidence type="ECO:0000256" key="3">
    <source>
        <dbReference type="ARBA" id="ARBA00022553"/>
    </source>
</evidence>
<dbReference type="Pfam" id="PF13188">
    <property type="entry name" value="PAS_8"/>
    <property type="match status" value="1"/>
</dbReference>
<name>A0A483CLK0_9EURY</name>
<keyword evidence="5" id="KW-0418">Kinase</keyword>
<feature type="domain" description="PAC" evidence="10">
    <location>
        <begin position="580"/>
        <end position="630"/>
    </location>
</feature>
<dbReference type="InterPro" id="IPR052162">
    <property type="entry name" value="Sensor_kinase/Photoreceptor"/>
</dbReference>
<dbReference type="InterPro" id="IPR011006">
    <property type="entry name" value="CheY-like_superfamily"/>
</dbReference>
<dbReference type="PROSITE" id="PS50113">
    <property type="entry name" value="PAC"/>
    <property type="match status" value="3"/>
</dbReference>
<reference evidence="11" key="1">
    <citation type="submission" date="2017-11" db="EMBL/GenBank/DDBJ databases">
        <title>Isolation and Characterization of Methanofollis Species from Methane Seep Offshore SW Taiwan.</title>
        <authorList>
            <person name="Teng N.-H."/>
            <person name="Lai M.-C."/>
            <person name="Chen S.-C."/>
        </authorList>
    </citation>
    <scope>NUCLEOTIDE SEQUENCE [LARGE SCALE GENOMIC DNA]</scope>
    <source>
        <strain evidence="11">FWC-SCC2</strain>
    </source>
</reference>
<evidence type="ECO:0000313" key="12">
    <source>
        <dbReference type="Proteomes" id="UP000292580"/>
    </source>
</evidence>
<dbReference type="SUPFAM" id="SSF55785">
    <property type="entry name" value="PYP-like sensor domain (PAS domain)"/>
    <property type="match status" value="5"/>
</dbReference>
<dbReference type="CDD" id="cd00156">
    <property type="entry name" value="REC"/>
    <property type="match status" value="1"/>
</dbReference>
<dbReference type="InterPro" id="IPR003594">
    <property type="entry name" value="HATPase_dom"/>
</dbReference>
<dbReference type="Proteomes" id="UP000292580">
    <property type="component" value="Unassembled WGS sequence"/>
</dbReference>
<dbReference type="InterPro" id="IPR036890">
    <property type="entry name" value="HATPase_C_sf"/>
</dbReference>
<dbReference type="SUPFAM" id="SSF55874">
    <property type="entry name" value="ATPase domain of HSP90 chaperone/DNA topoisomerase II/histidine kinase"/>
    <property type="match status" value="1"/>
</dbReference>
<dbReference type="Pfam" id="PF02518">
    <property type="entry name" value="HATPase_c"/>
    <property type="match status" value="1"/>
</dbReference>
<dbReference type="PANTHER" id="PTHR43304">
    <property type="entry name" value="PHYTOCHROME-LIKE PROTEIN CPH1"/>
    <property type="match status" value="1"/>
</dbReference>
<dbReference type="InterPro" id="IPR001610">
    <property type="entry name" value="PAC"/>
</dbReference>
<dbReference type="PROSITE" id="PS50112">
    <property type="entry name" value="PAS"/>
    <property type="match status" value="5"/>
</dbReference>
<comment type="caution">
    <text evidence="11">The sequence shown here is derived from an EMBL/GenBank/DDBJ whole genome shotgun (WGS) entry which is preliminary data.</text>
</comment>
<protein>
    <recommendedName>
        <fullName evidence="2">histidine kinase</fullName>
        <ecNumber evidence="2">2.7.13.3</ecNumber>
    </recommendedName>
</protein>
<dbReference type="Pfam" id="PF00072">
    <property type="entry name" value="Response_reg"/>
    <property type="match status" value="1"/>
</dbReference>
<dbReference type="NCBIfam" id="TIGR00229">
    <property type="entry name" value="sensory_box"/>
    <property type="match status" value="5"/>
</dbReference>
<dbReference type="AlphaFoldDB" id="A0A483CLK0"/>
<evidence type="ECO:0000256" key="1">
    <source>
        <dbReference type="ARBA" id="ARBA00000085"/>
    </source>
</evidence>
<dbReference type="InterPro" id="IPR001789">
    <property type="entry name" value="Sig_transdc_resp-reg_receiver"/>
</dbReference>
<dbReference type="GO" id="GO:0000160">
    <property type="term" value="P:phosphorelay signal transduction system"/>
    <property type="evidence" value="ECO:0007669"/>
    <property type="project" value="InterPro"/>
</dbReference>